<dbReference type="PROSITE" id="PS50853">
    <property type="entry name" value="FN3"/>
    <property type="match status" value="2"/>
</dbReference>
<dbReference type="InterPro" id="IPR003961">
    <property type="entry name" value="FN3_dom"/>
</dbReference>
<evidence type="ECO:0000259" key="1">
    <source>
        <dbReference type="PROSITE" id="PS50853"/>
    </source>
</evidence>
<sequence>MYTLARNINITVATADSIQASWEPSNDAESATYHYIAYLWREGVDGGTREDCDRSTTASLSCVFGGLQPNTKHFFVIATCTPSGYCNHEEKVIFPYSVEVGPQAETMSIDNIESDAVSISWRPAVLPGDRVFKVIVDDIRPIPCPRPTPDDNDKHSCYLCGLTGDWKYKLQVFNCSSADDFSQCQPYTSSQTVRTLPRSPQQVYAVGRSADHMIVSWKVADDSAYGLYKHTATIRTGSTVPQQCNVLAKTSKDLTCEFHGLQPGAIYTISVTIFAGSGAVSRPSTFIYPAMRPMVKVAEVTTDTIKLIWNITESLTEKDIIVHLNEEAGPMCMSTDVSSSQRVCLIDGLSAGTVYEVQLFSVGVFGSPEFDIPVTRAQYILTRYSDSYEQPACSSALPIRMIDPWMTKSGVAHKMSPHSRADVIVDLNGGKYQHCDLLQVPHNQTCFLENQISTGDLESVWICLPPAGSSSFTKVARIQDLIKGKMKTSNKFFLHR</sequence>
<dbReference type="SMART" id="SM00060">
    <property type="entry name" value="FN3"/>
    <property type="match status" value="4"/>
</dbReference>
<dbReference type="CDD" id="cd00063">
    <property type="entry name" value="FN3"/>
    <property type="match status" value="2"/>
</dbReference>
<dbReference type="InterPro" id="IPR036116">
    <property type="entry name" value="FN3_sf"/>
</dbReference>
<evidence type="ECO:0000313" key="3">
    <source>
        <dbReference type="Proteomes" id="UP000281553"/>
    </source>
</evidence>
<dbReference type="AlphaFoldDB" id="A0A3P6UD84"/>
<dbReference type="EMBL" id="UYRU01042657">
    <property type="protein sequence ID" value="VDK76938.1"/>
    <property type="molecule type" value="Genomic_DNA"/>
</dbReference>
<dbReference type="GO" id="GO:0016020">
    <property type="term" value="C:membrane"/>
    <property type="evidence" value="ECO:0007669"/>
    <property type="project" value="UniProtKB-SubCell"/>
</dbReference>
<dbReference type="PANTHER" id="PTHR46957">
    <property type="entry name" value="CYTOKINE RECEPTOR"/>
    <property type="match status" value="1"/>
</dbReference>
<accession>A0A3P6UD84</accession>
<gene>
    <name evidence="2" type="ORF">DILT_LOCUS2813</name>
</gene>
<dbReference type="PANTHER" id="PTHR46957:SF3">
    <property type="entry name" value="CYTOKINE RECEPTOR"/>
    <property type="match status" value="1"/>
</dbReference>
<dbReference type="Gene3D" id="2.60.40.10">
    <property type="entry name" value="Immunoglobulins"/>
    <property type="match status" value="3"/>
</dbReference>
<dbReference type="InterPro" id="IPR050713">
    <property type="entry name" value="RTP_Phos/Ushers"/>
</dbReference>
<feature type="domain" description="Fibronectin type-III" evidence="1">
    <location>
        <begin position="196"/>
        <end position="295"/>
    </location>
</feature>
<proteinExistence type="predicted"/>
<name>A0A3P6UD84_DIBLA</name>
<reference evidence="2 3" key="1">
    <citation type="submission" date="2018-11" db="EMBL/GenBank/DDBJ databases">
        <authorList>
            <consortium name="Pathogen Informatics"/>
        </authorList>
    </citation>
    <scope>NUCLEOTIDE SEQUENCE [LARGE SCALE GENOMIC DNA]</scope>
</reference>
<dbReference type="SUPFAM" id="SSF49265">
    <property type="entry name" value="Fibronectin type III"/>
    <property type="match status" value="2"/>
</dbReference>
<feature type="domain" description="Fibronectin type-III" evidence="1">
    <location>
        <begin position="4"/>
        <end position="103"/>
    </location>
</feature>
<organism evidence="2 3">
    <name type="scientific">Dibothriocephalus latus</name>
    <name type="common">Fish tapeworm</name>
    <name type="synonym">Diphyllobothrium latum</name>
    <dbReference type="NCBI Taxonomy" id="60516"/>
    <lineage>
        <taxon>Eukaryota</taxon>
        <taxon>Metazoa</taxon>
        <taxon>Spiralia</taxon>
        <taxon>Lophotrochozoa</taxon>
        <taxon>Platyhelminthes</taxon>
        <taxon>Cestoda</taxon>
        <taxon>Eucestoda</taxon>
        <taxon>Diphyllobothriidea</taxon>
        <taxon>Diphyllobothriidae</taxon>
        <taxon>Dibothriocephalus</taxon>
    </lineage>
</organism>
<evidence type="ECO:0000313" key="2">
    <source>
        <dbReference type="EMBL" id="VDK76938.1"/>
    </source>
</evidence>
<dbReference type="Proteomes" id="UP000281553">
    <property type="component" value="Unassembled WGS sequence"/>
</dbReference>
<dbReference type="OrthoDB" id="10563897at2759"/>
<dbReference type="InterPro" id="IPR013783">
    <property type="entry name" value="Ig-like_fold"/>
</dbReference>
<keyword evidence="3" id="KW-1185">Reference proteome</keyword>
<protein>
    <recommendedName>
        <fullName evidence="1">Fibronectin type-III domain-containing protein</fullName>
    </recommendedName>
</protein>